<evidence type="ECO:0000313" key="2">
    <source>
        <dbReference type="EMBL" id="MBA0572527.1"/>
    </source>
</evidence>
<accession>A0A7J8N6A5</accession>
<comment type="caution">
    <text evidence="2">The sequence shown here is derived from an EMBL/GenBank/DDBJ whole genome shotgun (WGS) entry which is preliminary data.</text>
</comment>
<protein>
    <recommendedName>
        <fullName evidence="1">DUF4283 domain-containing protein</fullName>
    </recommendedName>
</protein>
<feature type="domain" description="DUF4283" evidence="1">
    <location>
        <begin position="36"/>
        <end position="101"/>
    </location>
</feature>
<evidence type="ECO:0000313" key="3">
    <source>
        <dbReference type="Proteomes" id="UP000593572"/>
    </source>
</evidence>
<reference evidence="2 3" key="1">
    <citation type="journal article" date="2019" name="Genome Biol. Evol.">
        <title>Insights into the evolution of the New World diploid cottons (Gossypium, subgenus Houzingenia) based on genome sequencing.</title>
        <authorList>
            <person name="Grover C.E."/>
            <person name="Arick M.A. 2nd"/>
            <person name="Thrash A."/>
            <person name="Conover J.L."/>
            <person name="Sanders W.S."/>
            <person name="Peterson D.G."/>
            <person name="Frelichowski J.E."/>
            <person name="Scheffler J.A."/>
            <person name="Scheffler B.E."/>
            <person name="Wendel J.F."/>
        </authorList>
    </citation>
    <scope>NUCLEOTIDE SEQUENCE [LARGE SCALE GENOMIC DNA]</scope>
    <source>
        <strain evidence="2">157</strain>
        <tissue evidence="2">Leaf</tissue>
    </source>
</reference>
<organism evidence="2 3">
    <name type="scientific">Gossypium lobatum</name>
    <dbReference type="NCBI Taxonomy" id="34289"/>
    <lineage>
        <taxon>Eukaryota</taxon>
        <taxon>Viridiplantae</taxon>
        <taxon>Streptophyta</taxon>
        <taxon>Embryophyta</taxon>
        <taxon>Tracheophyta</taxon>
        <taxon>Spermatophyta</taxon>
        <taxon>Magnoliopsida</taxon>
        <taxon>eudicotyledons</taxon>
        <taxon>Gunneridae</taxon>
        <taxon>Pentapetalae</taxon>
        <taxon>rosids</taxon>
        <taxon>malvids</taxon>
        <taxon>Malvales</taxon>
        <taxon>Malvaceae</taxon>
        <taxon>Malvoideae</taxon>
        <taxon>Gossypium</taxon>
    </lineage>
</organism>
<sequence length="178" mass="20692">MGRDEISLIREELVQLSVKSSLVIPSDKSALLCFIWTKKSYNLDSFRAQLKSIWKIKKKFDIEVAGQNLFLISFENEDDMEIIMEGRPWLFKRQLIIFDRLGRTYREERGIFISTGCQEKVWLALGVVEWVKGVKECDAILPTDERDKAEDDYPYSLTLKVEPNLLGKESLKFGFSTK</sequence>
<gene>
    <name evidence="2" type="ORF">Golob_002863</name>
</gene>
<proteinExistence type="predicted"/>
<name>A0A7J8N6A5_9ROSI</name>
<dbReference type="AlphaFoldDB" id="A0A7J8N6A5"/>
<dbReference type="Proteomes" id="UP000593572">
    <property type="component" value="Unassembled WGS sequence"/>
</dbReference>
<keyword evidence="3" id="KW-1185">Reference proteome</keyword>
<dbReference type="InterPro" id="IPR025558">
    <property type="entry name" value="DUF4283"/>
</dbReference>
<evidence type="ECO:0000259" key="1">
    <source>
        <dbReference type="Pfam" id="PF14111"/>
    </source>
</evidence>
<feature type="non-terminal residue" evidence="2">
    <location>
        <position position="1"/>
    </location>
</feature>
<dbReference type="EMBL" id="JABEZX010000012">
    <property type="protein sequence ID" value="MBA0572527.1"/>
    <property type="molecule type" value="Genomic_DNA"/>
</dbReference>
<dbReference type="Pfam" id="PF14111">
    <property type="entry name" value="DUF4283"/>
    <property type="match status" value="1"/>
</dbReference>